<feature type="transmembrane region" description="Helical" evidence="1">
    <location>
        <begin position="184"/>
        <end position="202"/>
    </location>
</feature>
<keyword evidence="1" id="KW-0812">Transmembrane</keyword>
<evidence type="ECO:0000313" key="3">
    <source>
        <dbReference type="Proteomes" id="UP001212170"/>
    </source>
</evidence>
<feature type="transmembrane region" description="Helical" evidence="1">
    <location>
        <begin position="208"/>
        <end position="225"/>
    </location>
</feature>
<gene>
    <name evidence="2" type="ORF">NJT12_14235</name>
</gene>
<feature type="transmembrane region" description="Helical" evidence="1">
    <location>
        <begin position="20"/>
        <end position="37"/>
    </location>
</feature>
<dbReference type="RefSeq" id="WP_271336589.1">
    <property type="nucleotide sequence ID" value="NZ_JAMZNK010000023.1"/>
</dbReference>
<organism evidence="2 3">
    <name type="scientific">Flavobacterium azizsancarii</name>
    <dbReference type="NCBI Taxonomy" id="2961580"/>
    <lineage>
        <taxon>Bacteria</taxon>
        <taxon>Pseudomonadati</taxon>
        <taxon>Bacteroidota</taxon>
        <taxon>Flavobacteriia</taxon>
        <taxon>Flavobacteriales</taxon>
        <taxon>Flavobacteriaceae</taxon>
        <taxon>Flavobacterium</taxon>
    </lineage>
</organism>
<dbReference type="PANTHER" id="PTHR37314:SF4">
    <property type="entry name" value="UPF0700 TRANSMEMBRANE PROTEIN YOAK"/>
    <property type="match status" value="1"/>
</dbReference>
<name>A0ABT4WDW6_9FLAO</name>
<dbReference type="InterPro" id="IPR010699">
    <property type="entry name" value="DUF1275"/>
</dbReference>
<keyword evidence="1" id="KW-1133">Transmembrane helix</keyword>
<dbReference type="PANTHER" id="PTHR37314">
    <property type="entry name" value="SLR0142 PROTEIN"/>
    <property type="match status" value="1"/>
</dbReference>
<keyword evidence="1" id="KW-0472">Membrane</keyword>
<proteinExistence type="predicted"/>
<dbReference type="EMBL" id="JAMZNK010000023">
    <property type="protein sequence ID" value="MDA6070774.1"/>
    <property type="molecule type" value="Genomic_DNA"/>
</dbReference>
<sequence>MFKHQGNKRNLRHNLKIASLLSFVAGLVNVAGFLAVQKLTTNVTGHFAFFVDEIFKLNFKQGFIYFLYIFFFFLGSFFSSLLVEFLLRKNEKYTYVIPTAIESIILFGIAVFGEHLIIQNPDFIAYTLLFAMGLQNSLVTKISNATVRTTHLTGLFTDLGIELSQLFFYHEDSFRKKLFVSIKLRMTIISFFFTGGITGGIFYSNMGLHVLLIGVMALLLGLLYNRNLQYTNIDIEERNNMLEDIINKDTDNLRGTVILGFNLEYDTYPYSLVAGNLGTNLQDDLEL</sequence>
<protein>
    <submittedName>
        <fullName evidence="2">DUF1275 domain-containing protein</fullName>
    </submittedName>
</protein>
<dbReference type="Pfam" id="PF06912">
    <property type="entry name" value="DUF1275"/>
    <property type="match status" value="1"/>
</dbReference>
<feature type="transmembrane region" description="Helical" evidence="1">
    <location>
        <begin position="63"/>
        <end position="83"/>
    </location>
</feature>
<accession>A0ABT4WDW6</accession>
<reference evidence="2 3" key="1">
    <citation type="journal article" date="2023" name="Chemosphere">
        <title>Whole genome analysis of Flavobacterium aziz-sancarii sp. nov., isolated from Ardley Island (Antarctica), revealed a rich resistome and bioremediation potential.</title>
        <authorList>
            <person name="Otur C."/>
            <person name="Okay S."/>
            <person name="Kurt-Kizildogan A."/>
        </authorList>
    </citation>
    <scope>NUCLEOTIDE SEQUENCE [LARGE SCALE GENOMIC DNA]</scope>
    <source>
        <strain evidence="2 3">AC</strain>
    </source>
</reference>
<dbReference type="Proteomes" id="UP001212170">
    <property type="component" value="Unassembled WGS sequence"/>
</dbReference>
<keyword evidence="3" id="KW-1185">Reference proteome</keyword>
<evidence type="ECO:0000256" key="1">
    <source>
        <dbReference type="SAM" id="Phobius"/>
    </source>
</evidence>
<evidence type="ECO:0000313" key="2">
    <source>
        <dbReference type="EMBL" id="MDA6070774.1"/>
    </source>
</evidence>
<feature type="transmembrane region" description="Helical" evidence="1">
    <location>
        <begin position="123"/>
        <end position="139"/>
    </location>
</feature>
<comment type="caution">
    <text evidence="2">The sequence shown here is derived from an EMBL/GenBank/DDBJ whole genome shotgun (WGS) entry which is preliminary data.</text>
</comment>
<feature type="transmembrane region" description="Helical" evidence="1">
    <location>
        <begin position="95"/>
        <end position="117"/>
    </location>
</feature>